<dbReference type="SFLD" id="SFLDG01140">
    <property type="entry name" value="C2.B:_Phosphomannomutase_and_P"/>
    <property type="match status" value="1"/>
</dbReference>
<organism evidence="1">
    <name type="scientific">Dehalogenimonas sp. 4OHTPN</name>
    <dbReference type="NCBI Taxonomy" id="3166643"/>
    <lineage>
        <taxon>Bacteria</taxon>
        <taxon>Bacillati</taxon>
        <taxon>Chloroflexota</taxon>
        <taxon>Dehalococcoidia</taxon>
        <taxon>Dehalococcoidales</taxon>
        <taxon>Dehalococcoidaceae</taxon>
        <taxon>Dehalogenimonas</taxon>
    </lineage>
</organism>
<dbReference type="InterPro" id="IPR023214">
    <property type="entry name" value="HAD_sf"/>
</dbReference>
<dbReference type="InterPro" id="IPR036412">
    <property type="entry name" value="HAD-like_sf"/>
</dbReference>
<reference evidence="1" key="1">
    <citation type="submission" date="2024-06" db="EMBL/GenBank/DDBJ databases">
        <title>A Novel Isolate, Dehalogenimonas sp. Strain 4OHTPN, Dechlorinates Aromatic 4 Hydroxy chlorothalonil by a Novel Reductive Dehalogenase.</title>
        <authorList>
            <person name="Liu G."/>
        </authorList>
    </citation>
    <scope>NUCLEOTIDE SEQUENCE</scope>
    <source>
        <strain evidence="1">4OHTPN</strain>
    </source>
</reference>
<dbReference type="CDD" id="cd07516">
    <property type="entry name" value="HAD_Pase"/>
    <property type="match status" value="1"/>
</dbReference>
<evidence type="ECO:0000313" key="1">
    <source>
        <dbReference type="EMBL" id="XCH32946.1"/>
    </source>
</evidence>
<sequence>MSRKARGSPLTNSQIKLVVVDLDGTLINSRGQISSADKSVLAAAKAGGTAIALSTGRVVDACRQYLADLSLDGAHIFFDGALIYNLSQNTTIALQPIDQGLLATAVRFARANSIYLELYARDRYFVEEINWADAIHREFFGLRSTHVNFDEVIGSELIIKCELMIHNQDEELKARLFLDHFTGSLCGSVARTPAYPNVKFINVVNPKVSKGAALVKLAAYLNLDLDQVMTIGDGINDLSLLDKAGLAVAMGNASDELKACADFVTSSVDLSGVALAVSRFVLSRDGQT</sequence>
<dbReference type="InterPro" id="IPR006379">
    <property type="entry name" value="HAD-SF_hydro_IIB"/>
</dbReference>
<gene>
    <name evidence="1" type="ORF">ABV300_07265</name>
</gene>
<protein>
    <submittedName>
        <fullName evidence="1">Cof-type HAD-IIB family hydrolase</fullName>
        <ecNumber evidence="1">3.1.3.-</ecNumber>
    </submittedName>
</protein>
<dbReference type="InterPro" id="IPR000150">
    <property type="entry name" value="Cof"/>
</dbReference>
<dbReference type="PANTHER" id="PTHR10000:SF8">
    <property type="entry name" value="HAD SUPERFAMILY HYDROLASE-LIKE, TYPE 3"/>
    <property type="match status" value="1"/>
</dbReference>
<dbReference type="AlphaFoldDB" id="A0AAU8G9C8"/>
<dbReference type="NCBIfam" id="TIGR00099">
    <property type="entry name" value="Cof-subfamily"/>
    <property type="match status" value="1"/>
</dbReference>
<dbReference type="Gene3D" id="3.40.50.1000">
    <property type="entry name" value="HAD superfamily/HAD-like"/>
    <property type="match status" value="1"/>
</dbReference>
<keyword evidence="1" id="KW-0378">Hydrolase</keyword>
<dbReference type="RefSeq" id="WP_353714210.1">
    <property type="nucleotide sequence ID" value="NZ_CP159307.1"/>
</dbReference>
<dbReference type="EC" id="3.1.3.-" evidence="1"/>
<dbReference type="SFLD" id="SFLDS00003">
    <property type="entry name" value="Haloacid_Dehalogenase"/>
    <property type="match status" value="1"/>
</dbReference>
<proteinExistence type="predicted"/>
<dbReference type="NCBIfam" id="TIGR01484">
    <property type="entry name" value="HAD-SF-IIB"/>
    <property type="match status" value="1"/>
</dbReference>
<dbReference type="EMBL" id="CP159307">
    <property type="protein sequence ID" value="XCH32946.1"/>
    <property type="molecule type" value="Genomic_DNA"/>
</dbReference>
<dbReference type="SUPFAM" id="SSF56784">
    <property type="entry name" value="HAD-like"/>
    <property type="match status" value="1"/>
</dbReference>
<dbReference type="GO" id="GO:0016791">
    <property type="term" value="F:phosphatase activity"/>
    <property type="evidence" value="ECO:0007669"/>
    <property type="project" value="TreeGrafter"/>
</dbReference>
<dbReference type="GO" id="GO:0000287">
    <property type="term" value="F:magnesium ion binding"/>
    <property type="evidence" value="ECO:0007669"/>
    <property type="project" value="TreeGrafter"/>
</dbReference>
<dbReference type="PANTHER" id="PTHR10000">
    <property type="entry name" value="PHOSPHOSERINE PHOSPHATASE"/>
    <property type="match status" value="1"/>
</dbReference>
<accession>A0AAU8G9C8</accession>
<name>A0AAU8G9C8_9CHLR</name>
<dbReference type="Pfam" id="PF08282">
    <property type="entry name" value="Hydrolase_3"/>
    <property type="match status" value="1"/>
</dbReference>
<dbReference type="GO" id="GO:0005829">
    <property type="term" value="C:cytosol"/>
    <property type="evidence" value="ECO:0007669"/>
    <property type="project" value="TreeGrafter"/>
</dbReference>
<dbReference type="PRINTS" id="PR00119">
    <property type="entry name" value="CATATPASE"/>
</dbReference>
<dbReference type="Gene3D" id="3.30.1240.10">
    <property type="match status" value="1"/>
</dbReference>